<proteinExistence type="inferred from homology"/>
<name>A0A9P1J0J7_9PELO</name>
<sequence>MFLFLLIFSPILLPNAASHKILVFSPTASKSHMISQGRIADELARAGHDVVNFEPDFTNQVDKFEPCKLCRRWVVKGLNNRGYIDIQNKQTEHIFEESGFWSRIFNSESDPHQDEYTNLCEEVVTNSTLIAELRAEKFDAYFGEHVHLCGMGLAHLLNIPHKFWVASCTMGLNMRDILGLTTPSSFLPFNTELDETPAPIFQRVKNQMLQLATLRDEKRDDQLCTDMYRRHFGQDFPGVDEIARNVDMVFVATDELLEIQAPTLSKIVHFGGLGSSGPVELKDREFKVQMEENARNGVILFSLGTIANTTILPSKIMENLLHTTQKFPDYNFIIKVDKYDRSSFEKAKHLPNVHVTDWVPQPALLAHPNLKLFITHAGYNSLMEAARAGIPLLTIPFMFDQHRNSRHVARKGWGVARSRFDLRDHPERIEEAIREILGNERFQDRAQRLKKLMQSKPQSAAERLVKNTNWVLENSGIDELQYEGRKLDLVTYYNLDVIGILLGAIILIFVLLRLPKLGK</sequence>
<dbReference type="Gene3D" id="3.40.50.2000">
    <property type="entry name" value="Glycogen Phosphorylase B"/>
    <property type="match status" value="1"/>
</dbReference>
<dbReference type="GO" id="GO:0015020">
    <property type="term" value="F:glucuronosyltransferase activity"/>
    <property type="evidence" value="ECO:0007669"/>
    <property type="project" value="UniProtKB-EC"/>
</dbReference>
<dbReference type="InterPro" id="IPR002213">
    <property type="entry name" value="UDP_glucos_trans"/>
</dbReference>
<dbReference type="PANTHER" id="PTHR48043">
    <property type="entry name" value="EG:EG0003.4 PROTEIN-RELATED"/>
    <property type="match status" value="1"/>
</dbReference>
<evidence type="ECO:0000256" key="6">
    <source>
        <dbReference type="ARBA" id="ARBA00022729"/>
    </source>
</evidence>
<dbReference type="PROSITE" id="PS00375">
    <property type="entry name" value="UDPGT"/>
    <property type="match status" value="1"/>
</dbReference>
<dbReference type="Proteomes" id="UP001152747">
    <property type="component" value="Unassembled WGS sequence"/>
</dbReference>
<dbReference type="Pfam" id="PF00201">
    <property type="entry name" value="UDPGT"/>
    <property type="match status" value="1"/>
</dbReference>
<protein>
    <recommendedName>
        <fullName evidence="11">UDP-glucuronosyltransferase</fullName>
        <ecNumber evidence="11">2.4.1.17</ecNumber>
    </recommendedName>
</protein>
<keyword evidence="6 11" id="KW-0732">Signal</keyword>
<dbReference type="EC" id="2.4.1.17" evidence="11"/>
<comment type="similarity">
    <text evidence="2 10">Belongs to the UDP-glycosyltransferase family.</text>
</comment>
<feature type="chain" id="PRO_5040535903" description="UDP-glucuronosyltransferase" evidence="11">
    <location>
        <begin position="19"/>
        <end position="519"/>
    </location>
</feature>
<evidence type="ECO:0000256" key="1">
    <source>
        <dbReference type="ARBA" id="ARBA00004167"/>
    </source>
</evidence>
<evidence type="ECO:0000256" key="11">
    <source>
        <dbReference type="RuleBase" id="RU362059"/>
    </source>
</evidence>
<keyword evidence="8 11" id="KW-0472">Membrane</keyword>
<evidence type="ECO:0000313" key="13">
    <source>
        <dbReference type="Proteomes" id="UP001152747"/>
    </source>
</evidence>
<evidence type="ECO:0000256" key="3">
    <source>
        <dbReference type="ARBA" id="ARBA00022676"/>
    </source>
</evidence>
<keyword evidence="13" id="KW-1185">Reference proteome</keyword>
<accession>A0A9P1J0J7</accession>
<keyword evidence="7 11" id="KW-1133">Transmembrane helix</keyword>
<evidence type="ECO:0000256" key="5">
    <source>
        <dbReference type="ARBA" id="ARBA00022692"/>
    </source>
</evidence>
<evidence type="ECO:0000256" key="4">
    <source>
        <dbReference type="ARBA" id="ARBA00022679"/>
    </source>
</evidence>
<reference evidence="12" key="1">
    <citation type="submission" date="2022-11" db="EMBL/GenBank/DDBJ databases">
        <authorList>
            <person name="Kikuchi T."/>
        </authorList>
    </citation>
    <scope>NUCLEOTIDE SEQUENCE</scope>
    <source>
        <strain evidence="12">PS1010</strain>
    </source>
</reference>
<dbReference type="FunFam" id="3.40.50.2000:FF:000021">
    <property type="entry name" value="UDP-glucuronosyltransferase"/>
    <property type="match status" value="1"/>
</dbReference>
<evidence type="ECO:0000256" key="9">
    <source>
        <dbReference type="ARBA" id="ARBA00047475"/>
    </source>
</evidence>
<keyword evidence="3 10" id="KW-0328">Glycosyltransferase</keyword>
<dbReference type="CDD" id="cd03784">
    <property type="entry name" value="GT1_Gtf-like"/>
    <property type="match status" value="1"/>
</dbReference>
<dbReference type="InterPro" id="IPR050271">
    <property type="entry name" value="UDP-glycosyltransferase"/>
</dbReference>
<dbReference type="PANTHER" id="PTHR48043:SF1">
    <property type="entry name" value="UDP-GLUCURONOSYLTRANSFERASE UGT-48-RELATED"/>
    <property type="match status" value="1"/>
</dbReference>
<evidence type="ECO:0000313" key="12">
    <source>
        <dbReference type="EMBL" id="CAI5453554.1"/>
    </source>
</evidence>
<evidence type="ECO:0000256" key="10">
    <source>
        <dbReference type="RuleBase" id="RU003718"/>
    </source>
</evidence>
<comment type="catalytic activity">
    <reaction evidence="9 11">
        <text>glucuronate acceptor + UDP-alpha-D-glucuronate = acceptor beta-D-glucuronoside + UDP + H(+)</text>
        <dbReference type="Rhea" id="RHEA:21032"/>
        <dbReference type="ChEBI" id="CHEBI:15378"/>
        <dbReference type="ChEBI" id="CHEBI:58052"/>
        <dbReference type="ChEBI" id="CHEBI:58223"/>
        <dbReference type="ChEBI" id="CHEBI:132367"/>
        <dbReference type="ChEBI" id="CHEBI:132368"/>
        <dbReference type="EC" id="2.4.1.17"/>
    </reaction>
</comment>
<dbReference type="EMBL" id="CANHGI010000005">
    <property type="protein sequence ID" value="CAI5453554.1"/>
    <property type="molecule type" value="Genomic_DNA"/>
</dbReference>
<evidence type="ECO:0000256" key="8">
    <source>
        <dbReference type="ARBA" id="ARBA00023136"/>
    </source>
</evidence>
<comment type="subcellular location">
    <subcellularLocation>
        <location evidence="1 11">Membrane</location>
        <topology evidence="1 11">Single-pass membrane protein</topology>
    </subcellularLocation>
</comment>
<organism evidence="12 13">
    <name type="scientific">Caenorhabditis angaria</name>
    <dbReference type="NCBI Taxonomy" id="860376"/>
    <lineage>
        <taxon>Eukaryota</taxon>
        <taxon>Metazoa</taxon>
        <taxon>Ecdysozoa</taxon>
        <taxon>Nematoda</taxon>
        <taxon>Chromadorea</taxon>
        <taxon>Rhabditida</taxon>
        <taxon>Rhabditina</taxon>
        <taxon>Rhabditomorpha</taxon>
        <taxon>Rhabditoidea</taxon>
        <taxon>Rhabditidae</taxon>
        <taxon>Peloderinae</taxon>
        <taxon>Caenorhabditis</taxon>
    </lineage>
</organism>
<comment type="caution">
    <text evidence="12">The sequence shown here is derived from an EMBL/GenBank/DDBJ whole genome shotgun (WGS) entry which is preliminary data.</text>
</comment>
<dbReference type="GO" id="GO:0016020">
    <property type="term" value="C:membrane"/>
    <property type="evidence" value="ECO:0007669"/>
    <property type="project" value="UniProtKB-SubCell"/>
</dbReference>
<evidence type="ECO:0000256" key="2">
    <source>
        <dbReference type="ARBA" id="ARBA00009995"/>
    </source>
</evidence>
<dbReference type="InterPro" id="IPR035595">
    <property type="entry name" value="UDP_glycos_trans_CS"/>
</dbReference>
<feature type="transmembrane region" description="Helical" evidence="11">
    <location>
        <begin position="492"/>
        <end position="512"/>
    </location>
</feature>
<dbReference type="AlphaFoldDB" id="A0A9P1J0J7"/>
<gene>
    <name evidence="12" type="ORF">CAMP_LOCUS16191</name>
</gene>
<evidence type="ECO:0000256" key="7">
    <source>
        <dbReference type="ARBA" id="ARBA00022989"/>
    </source>
</evidence>
<feature type="signal peptide" evidence="11">
    <location>
        <begin position="1"/>
        <end position="18"/>
    </location>
</feature>
<dbReference type="SUPFAM" id="SSF53756">
    <property type="entry name" value="UDP-Glycosyltransferase/glycogen phosphorylase"/>
    <property type="match status" value="1"/>
</dbReference>
<keyword evidence="4 10" id="KW-0808">Transferase</keyword>
<keyword evidence="5 11" id="KW-0812">Transmembrane</keyword>
<dbReference type="OrthoDB" id="5835829at2759"/>